<comment type="subcellular location">
    <subcellularLocation>
        <location evidence="1 6">Cell membrane</location>
        <topology evidence="1 6">Peripheral membrane protein</topology>
    </subcellularLocation>
    <subcellularLocation>
        <location evidence="6">Golgi apparatus membrane</location>
        <topology evidence="6">Peripheral membrane protein</topology>
    </subcellularLocation>
    <subcellularLocation>
        <location evidence="6">Membrane</location>
        <location evidence="6">Caveola</location>
        <topology evidence="6">Peripheral membrane protein</topology>
    </subcellularLocation>
</comment>
<dbReference type="Proteomes" id="UP001497497">
    <property type="component" value="Unassembled WGS sequence"/>
</dbReference>
<keyword evidence="5 6" id="KW-0472">Membrane</keyword>
<keyword evidence="9" id="KW-1185">Reference proteome</keyword>
<keyword evidence="4 6" id="KW-0333">Golgi apparatus</keyword>
<dbReference type="AlphaFoldDB" id="A0AAV2HE41"/>
<sequence length="156" mass="17683">MMSSTNVRLEVSSEAVQTNEDVNGGPNVTDRDPLKINSHLKVNFENIFAEPDPEVSSFDTVWSGSLTVFTQTRLWCYKISTLFCALPLAFFWGVHFGFLACCTVWCCRPCKMSYDVKLGGVRGFVQSAVDAIYRPCFEAFGHIFYNIRIKTVREEI</sequence>
<evidence type="ECO:0000256" key="2">
    <source>
        <dbReference type="ARBA" id="ARBA00010988"/>
    </source>
</evidence>
<comment type="caution">
    <text evidence="8">The sequence shown here is derived from an EMBL/GenBank/DDBJ whole genome shotgun (WGS) entry which is preliminary data.</text>
</comment>
<protein>
    <recommendedName>
        <fullName evidence="6">Caveolin</fullName>
    </recommendedName>
</protein>
<evidence type="ECO:0000256" key="1">
    <source>
        <dbReference type="ARBA" id="ARBA00004202"/>
    </source>
</evidence>
<dbReference type="PANTHER" id="PTHR10844">
    <property type="entry name" value="CAVEOLIN"/>
    <property type="match status" value="1"/>
</dbReference>
<dbReference type="GO" id="GO:0005901">
    <property type="term" value="C:caveola"/>
    <property type="evidence" value="ECO:0007669"/>
    <property type="project" value="UniProtKB-SubCell"/>
</dbReference>
<dbReference type="Pfam" id="PF01146">
    <property type="entry name" value="Caveolin"/>
    <property type="match status" value="1"/>
</dbReference>
<evidence type="ECO:0000256" key="7">
    <source>
        <dbReference type="SAM" id="Phobius"/>
    </source>
</evidence>
<gene>
    <name evidence="8" type="ORF">GSLYS_00005768001</name>
</gene>
<evidence type="ECO:0000256" key="3">
    <source>
        <dbReference type="ARBA" id="ARBA00022475"/>
    </source>
</evidence>
<feature type="transmembrane region" description="Helical" evidence="7">
    <location>
        <begin position="79"/>
        <end position="100"/>
    </location>
</feature>
<keyword evidence="3 6" id="KW-1003">Cell membrane</keyword>
<dbReference type="EMBL" id="CAXITT010000095">
    <property type="protein sequence ID" value="CAL1531673.1"/>
    <property type="molecule type" value="Genomic_DNA"/>
</dbReference>
<name>A0AAV2HE41_LYMST</name>
<proteinExistence type="inferred from homology"/>
<dbReference type="InterPro" id="IPR001612">
    <property type="entry name" value="Caveolin"/>
</dbReference>
<dbReference type="GO" id="GO:0060090">
    <property type="term" value="F:molecular adaptor activity"/>
    <property type="evidence" value="ECO:0007669"/>
    <property type="project" value="TreeGrafter"/>
</dbReference>
<evidence type="ECO:0000313" key="9">
    <source>
        <dbReference type="Proteomes" id="UP001497497"/>
    </source>
</evidence>
<reference evidence="8 9" key="1">
    <citation type="submission" date="2024-04" db="EMBL/GenBank/DDBJ databases">
        <authorList>
            <consortium name="Genoscope - CEA"/>
            <person name="William W."/>
        </authorList>
    </citation>
    <scope>NUCLEOTIDE SEQUENCE [LARGE SCALE GENOMIC DNA]</scope>
</reference>
<evidence type="ECO:0000313" key="8">
    <source>
        <dbReference type="EMBL" id="CAL1531673.1"/>
    </source>
</evidence>
<dbReference type="GO" id="GO:0000139">
    <property type="term" value="C:Golgi membrane"/>
    <property type="evidence" value="ECO:0007669"/>
    <property type="project" value="UniProtKB-SubCell"/>
</dbReference>
<keyword evidence="7" id="KW-1133">Transmembrane helix</keyword>
<evidence type="ECO:0000256" key="5">
    <source>
        <dbReference type="ARBA" id="ARBA00023136"/>
    </source>
</evidence>
<dbReference type="PANTHER" id="PTHR10844:SF19">
    <property type="entry name" value="CAVEOLIN-2"/>
    <property type="match status" value="1"/>
</dbReference>
<organism evidence="8 9">
    <name type="scientific">Lymnaea stagnalis</name>
    <name type="common">Great pond snail</name>
    <name type="synonym">Helix stagnalis</name>
    <dbReference type="NCBI Taxonomy" id="6523"/>
    <lineage>
        <taxon>Eukaryota</taxon>
        <taxon>Metazoa</taxon>
        <taxon>Spiralia</taxon>
        <taxon>Lophotrochozoa</taxon>
        <taxon>Mollusca</taxon>
        <taxon>Gastropoda</taxon>
        <taxon>Heterobranchia</taxon>
        <taxon>Euthyneura</taxon>
        <taxon>Panpulmonata</taxon>
        <taxon>Hygrophila</taxon>
        <taxon>Lymnaeoidea</taxon>
        <taxon>Lymnaeidae</taxon>
        <taxon>Lymnaea</taxon>
    </lineage>
</organism>
<evidence type="ECO:0000256" key="4">
    <source>
        <dbReference type="ARBA" id="ARBA00023034"/>
    </source>
</evidence>
<comment type="function">
    <text evidence="6">May act as a scaffolding protein within caveolar membranes. Interacts directly with G-protein alpha subunits and can functionally regulate their activity.</text>
</comment>
<comment type="similarity">
    <text evidence="2 6">Belongs to the caveolin family.</text>
</comment>
<accession>A0AAV2HE41</accession>
<evidence type="ECO:0000256" key="6">
    <source>
        <dbReference type="RuleBase" id="RU000680"/>
    </source>
</evidence>
<dbReference type="GO" id="GO:0070836">
    <property type="term" value="P:caveola assembly"/>
    <property type="evidence" value="ECO:0007669"/>
    <property type="project" value="InterPro"/>
</dbReference>
<keyword evidence="7" id="KW-0812">Transmembrane</keyword>